<dbReference type="PANTHER" id="PTHR47534:SF3">
    <property type="entry name" value="ALCOHOL DEHYDROGENASE-LIKE C-TERMINAL DOMAIN-CONTAINING PROTEIN"/>
    <property type="match status" value="1"/>
</dbReference>
<keyword evidence="1" id="KW-0560">Oxidoreductase</keyword>
<gene>
    <name evidence="2" type="ORF">QBC47DRAFT_366907</name>
</gene>
<proteinExistence type="predicted"/>
<accession>A0AAJ0BNZ2</accession>
<dbReference type="SUPFAM" id="SSF51735">
    <property type="entry name" value="NAD(P)-binding Rossmann-fold domains"/>
    <property type="match status" value="1"/>
</dbReference>
<dbReference type="AlphaFoldDB" id="A0AAJ0BNZ2"/>
<comment type="caution">
    <text evidence="2">The sequence shown here is derived from an EMBL/GenBank/DDBJ whole genome shotgun (WGS) entry which is preliminary data.</text>
</comment>
<dbReference type="InterPro" id="IPR052228">
    <property type="entry name" value="Sec_Metab_Biosynth_Oxidored"/>
</dbReference>
<dbReference type="Pfam" id="PF00106">
    <property type="entry name" value="adh_short"/>
    <property type="match status" value="1"/>
</dbReference>
<dbReference type="EMBL" id="MU839827">
    <property type="protein sequence ID" value="KAK1760342.1"/>
    <property type="molecule type" value="Genomic_DNA"/>
</dbReference>
<dbReference type="PANTHER" id="PTHR47534">
    <property type="entry name" value="YALI0E05731P"/>
    <property type="match status" value="1"/>
</dbReference>
<dbReference type="Proteomes" id="UP001239445">
    <property type="component" value="Unassembled WGS sequence"/>
</dbReference>
<organism evidence="2 3">
    <name type="scientific">Echria macrotheca</name>
    <dbReference type="NCBI Taxonomy" id="438768"/>
    <lineage>
        <taxon>Eukaryota</taxon>
        <taxon>Fungi</taxon>
        <taxon>Dikarya</taxon>
        <taxon>Ascomycota</taxon>
        <taxon>Pezizomycotina</taxon>
        <taxon>Sordariomycetes</taxon>
        <taxon>Sordariomycetidae</taxon>
        <taxon>Sordariales</taxon>
        <taxon>Schizotheciaceae</taxon>
        <taxon>Echria</taxon>
    </lineage>
</organism>
<evidence type="ECO:0000313" key="2">
    <source>
        <dbReference type="EMBL" id="KAK1760342.1"/>
    </source>
</evidence>
<evidence type="ECO:0000313" key="3">
    <source>
        <dbReference type="Proteomes" id="UP001239445"/>
    </source>
</evidence>
<evidence type="ECO:0000256" key="1">
    <source>
        <dbReference type="ARBA" id="ARBA00023002"/>
    </source>
</evidence>
<keyword evidence="3" id="KW-1185">Reference proteome</keyword>
<name>A0AAJ0BNZ2_9PEZI</name>
<reference evidence="2" key="1">
    <citation type="submission" date="2023-06" db="EMBL/GenBank/DDBJ databases">
        <title>Genome-scale phylogeny and comparative genomics of the fungal order Sordariales.</title>
        <authorList>
            <consortium name="Lawrence Berkeley National Laboratory"/>
            <person name="Hensen N."/>
            <person name="Bonometti L."/>
            <person name="Westerberg I."/>
            <person name="Brannstrom I.O."/>
            <person name="Guillou S."/>
            <person name="Cros-Aarteil S."/>
            <person name="Calhoun S."/>
            <person name="Haridas S."/>
            <person name="Kuo A."/>
            <person name="Mondo S."/>
            <person name="Pangilinan J."/>
            <person name="Riley R."/>
            <person name="Labutti K."/>
            <person name="Andreopoulos B."/>
            <person name="Lipzen A."/>
            <person name="Chen C."/>
            <person name="Yanf M."/>
            <person name="Daum C."/>
            <person name="Ng V."/>
            <person name="Clum A."/>
            <person name="Steindorff A."/>
            <person name="Ohm R."/>
            <person name="Martin F."/>
            <person name="Silar P."/>
            <person name="Natvig D."/>
            <person name="Lalanne C."/>
            <person name="Gautier V."/>
            <person name="Ament-Velasquez S.L."/>
            <person name="Kruys A."/>
            <person name="Hutchinson M.I."/>
            <person name="Powell A.J."/>
            <person name="Barry K."/>
            <person name="Miller A.N."/>
            <person name="Grigoriev I.V."/>
            <person name="Debuchy R."/>
            <person name="Gladieux P."/>
            <person name="Thoren M.H."/>
            <person name="Johannesson H."/>
        </authorList>
    </citation>
    <scope>NUCLEOTIDE SEQUENCE</scope>
    <source>
        <strain evidence="2">PSN4</strain>
    </source>
</reference>
<dbReference type="InterPro" id="IPR002347">
    <property type="entry name" value="SDR_fam"/>
</dbReference>
<sequence>MVADSEIFASNALINDATAPRVSVFVGGTSGLGQLTIRALVGTGASVRIYLVGRKSSAERSAAFIAEMQTINPKAEIIWTEAEYSLLAETKRACDFVKSRESRVDLLFLTAGYAPFGGREETAEGIDTAQSLEYYSRMLCIQILLPLLRAAEAPRVVSILAGGMERVTSIDLDDIDLKKPGNFSGVRAQSQFGPLNTVTMDKFAHDNPDITFVHAWPGWVSTGNVDRGWAPGSLWSWFVRLFLRPLIGFFSINHDTAGQRHLFEATSAFYGGKGIPWKGDPGVNVRGEHTTGLFLVNFRANCTPNLKVIPALRERAQQKVWEHTQEVLGPYL</sequence>
<dbReference type="Gene3D" id="3.40.50.720">
    <property type="entry name" value="NAD(P)-binding Rossmann-like Domain"/>
    <property type="match status" value="1"/>
</dbReference>
<protein>
    <submittedName>
        <fullName evidence="2">Uncharacterized protein</fullName>
    </submittedName>
</protein>
<dbReference type="InterPro" id="IPR036291">
    <property type="entry name" value="NAD(P)-bd_dom_sf"/>
</dbReference>
<dbReference type="GO" id="GO:0016491">
    <property type="term" value="F:oxidoreductase activity"/>
    <property type="evidence" value="ECO:0007669"/>
    <property type="project" value="UniProtKB-KW"/>
</dbReference>